<dbReference type="EMBL" id="JANRMS010000922">
    <property type="protein sequence ID" value="KAJ3532835.1"/>
    <property type="molecule type" value="Genomic_DNA"/>
</dbReference>
<dbReference type="Proteomes" id="UP001148629">
    <property type="component" value="Unassembled WGS sequence"/>
</dbReference>
<organism evidence="1 2">
    <name type="scientific">Fusarium decemcellulare</name>
    <dbReference type="NCBI Taxonomy" id="57161"/>
    <lineage>
        <taxon>Eukaryota</taxon>
        <taxon>Fungi</taxon>
        <taxon>Dikarya</taxon>
        <taxon>Ascomycota</taxon>
        <taxon>Pezizomycotina</taxon>
        <taxon>Sordariomycetes</taxon>
        <taxon>Hypocreomycetidae</taxon>
        <taxon>Hypocreales</taxon>
        <taxon>Nectriaceae</taxon>
        <taxon>Fusarium</taxon>
        <taxon>Fusarium decemcellulare species complex</taxon>
    </lineage>
</organism>
<gene>
    <name evidence="1" type="ORF">NM208_g8260</name>
</gene>
<sequence length="461" mass="50602">MAPETPFPSTEEDDNEDKLFQDVMSQFPALNGHTQLILGFRLGSDELRDAIESALRDALDSLASQIPWLNGQVIRKDGILLPASWPADANKNEMIQRKDCDDLVPPMAELLRTAVPISKLDARVLSPFPGLSEGHKLRPPVPIVALQANFIRGGLLLTMCFHHIVMDGTAVVQFIRHLAHTLEGGEIPAPDLANANLDRQSVVPLIPPGEPVKDYRDLRRPPGFSYPALSSSPVWCYFKLPVAAVNALMKLVSSQLSSSVSRRQSAIRLSENDVISAFCWQRISAARLSTYPPATMSKFSRAIDGRLAAGVPLSYMGHMVYHASIRMPMRHIVSSTLADVAQSLRRALDTVNNEWTVRSYATFIAREPDKSLLLYGGQTNPNTDLGATSTLAGEDGWPTSFGSLLGKSLFLRRPRTTPITGSISLSPVEGNYVPLGLCLPEADLEALKRDTEWKKYTKLIG</sequence>
<accession>A0ACC1S5Z2</accession>
<reference evidence="1" key="1">
    <citation type="submission" date="2022-08" db="EMBL/GenBank/DDBJ databases">
        <title>Genome Sequence of Fusarium decemcellulare.</title>
        <authorList>
            <person name="Buettner E."/>
        </authorList>
    </citation>
    <scope>NUCLEOTIDE SEQUENCE</scope>
    <source>
        <strain evidence="1">Babe19</strain>
    </source>
</reference>
<evidence type="ECO:0000313" key="1">
    <source>
        <dbReference type="EMBL" id="KAJ3532835.1"/>
    </source>
</evidence>
<comment type="caution">
    <text evidence="1">The sequence shown here is derived from an EMBL/GenBank/DDBJ whole genome shotgun (WGS) entry which is preliminary data.</text>
</comment>
<evidence type="ECO:0000313" key="2">
    <source>
        <dbReference type="Proteomes" id="UP001148629"/>
    </source>
</evidence>
<keyword evidence="2" id="KW-1185">Reference proteome</keyword>
<protein>
    <submittedName>
        <fullName evidence="1">Uncharacterized protein</fullName>
    </submittedName>
</protein>
<proteinExistence type="predicted"/>
<name>A0ACC1S5Z2_9HYPO</name>